<evidence type="ECO:0000313" key="5">
    <source>
        <dbReference type="Proteomes" id="UP000597444"/>
    </source>
</evidence>
<accession>A0A8J3IDC9</accession>
<reference evidence="4" key="1">
    <citation type="submission" date="2020-10" db="EMBL/GenBank/DDBJ databases">
        <title>Taxonomic study of unclassified bacteria belonging to the class Ktedonobacteria.</title>
        <authorList>
            <person name="Yabe S."/>
            <person name="Wang C.M."/>
            <person name="Zheng Y."/>
            <person name="Sakai Y."/>
            <person name="Cavaletti L."/>
            <person name="Monciardini P."/>
            <person name="Donadio S."/>
        </authorList>
    </citation>
    <scope>NUCLEOTIDE SEQUENCE</scope>
    <source>
        <strain evidence="4">ID150040</strain>
    </source>
</reference>
<keyword evidence="5" id="KW-1185">Reference proteome</keyword>
<feature type="domain" description="N-acetyltransferase" evidence="3">
    <location>
        <begin position="15"/>
        <end position="171"/>
    </location>
</feature>
<evidence type="ECO:0000313" key="4">
    <source>
        <dbReference type="EMBL" id="GHO90365.1"/>
    </source>
</evidence>
<dbReference type="InterPro" id="IPR000182">
    <property type="entry name" value="GNAT_dom"/>
</dbReference>
<proteinExistence type="predicted"/>
<dbReference type="InterPro" id="IPR016181">
    <property type="entry name" value="Acyl_CoA_acyltransferase"/>
</dbReference>
<dbReference type="EMBL" id="BNJK01000001">
    <property type="protein sequence ID" value="GHO90365.1"/>
    <property type="molecule type" value="Genomic_DNA"/>
</dbReference>
<dbReference type="SUPFAM" id="SSF55729">
    <property type="entry name" value="Acyl-CoA N-acyltransferases (Nat)"/>
    <property type="match status" value="1"/>
</dbReference>
<dbReference type="RefSeq" id="WP_220201335.1">
    <property type="nucleotide sequence ID" value="NZ_BNJK01000001.1"/>
</dbReference>
<keyword evidence="1" id="KW-0808">Transferase</keyword>
<comment type="caution">
    <text evidence="4">The sequence shown here is derived from an EMBL/GenBank/DDBJ whole genome shotgun (WGS) entry which is preliminary data.</text>
</comment>
<dbReference type="GO" id="GO:0016747">
    <property type="term" value="F:acyltransferase activity, transferring groups other than amino-acyl groups"/>
    <property type="evidence" value="ECO:0007669"/>
    <property type="project" value="InterPro"/>
</dbReference>
<dbReference type="CDD" id="cd04301">
    <property type="entry name" value="NAT_SF"/>
    <property type="match status" value="1"/>
</dbReference>
<gene>
    <name evidence="4" type="ORF">KSF_004130</name>
</gene>
<name>A0A8J3IDC9_9CHLR</name>
<dbReference type="Pfam" id="PF00583">
    <property type="entry name" value="Acetyltransf_1"/>
    <property type="match status" value="1"/>
</dbReference>
<keyword evidence="2" id="KW-0012">Acyltransferase</keyword>
<organism evidence="4 5">
    <name type="scientific">Reticulibacter mediterranei</name>
    <dbReference type="NCBI Taxonomy" id="2778369"/>
    <lineage>
        <taxon>Bacteria</taxon>
        <taxon>Bacillati</taxon>
        <taxon>Chloroflexota</taxon>
        <taxon>Ktedonobacteria</taxon>
        <taxon>Ktedonobacterales</taxon>
        <taxon>Reticulibacteraceae</taxon>
        <taxon>Reticulibacter</taxon>
    </lineage>
</organism>
<dbReference type="Proteomes" id="UP000597444">
    <property type="component" value="Unassembled WGS sequence"/>
</dbReference>
<dbReference type="AlphaFoldDB" id="A0A8J3IDC9"/>
<dbReference type="PROSITE" id="PS51186">
    <property type="entry name" value="GNAT"/>
    <property type="match status" value="1"/>
</dbReference>
<sequence length="178" mass="20683">MTLQYSPVPGVQVQPHLLPARQADFEAVATLFRELHQQNASLDARFTLAENWRQVLEEQFRRTCSQSSSLWLLAWVGKKPVGLIMLENHLDSPLFRHRSWVELVALYVRVAYSGTGLARRLMDEARLWAAARKAERMQLYVTTSNEHARAFYRYCGWKPVQEIWRLELPAKATSDIAW</sequence>
<dbReference type="PANTHER" id="PTHR43877">
    <property type="entry name" value="AMINOALKYLPHOSPHONATE N-ACETYLTRANSFERASE-RELATED-RELATED"/>
    <property type="match status" value="1"/>
</dbReference>
<dbReference type="PANTHER" id="PTHR43877:SF2">
    <property type="entry name" value="AMINOALKYLPHOSPHONATE N-ACETYLTRANSFERASE-RELATED"/>
    <property type="match status" value="1"/>
</dbReference>
<protein>
    <recommendedName>
        <fullName evidence="3">N-acetyltransferase domain-containing protein</fullName>
    </recommendedName>
</protein>
<evidence type="ECO:0000256" key="1">
    <source>
        <dbReference type="ARBA" id="ARBA00022679"/>
    </source>
</evidence>
<evidence type="ECO:0000256" key="2">
    <source>
        <dbReference type="ARBA" id="ARBA00023315"/>
    </source>
</evidence>
<dbReference type="Gene3D" id="3.40.630.30">
    <property type="match status" value="1"/>
</dbReference>
<dbReference type="InterPro" id="IPR050832">
    <property type="entry name" value="Bact_Acetyltransf"/>
</dbReference>
<evidence type="ECO:0000259" key="3">
    <source>
        <dbReference type="PROSITE" id="PS51186"/>
    </source>
</evidence>